<dbReference type="OrthoDB" id="339107at2"/>
<accession>A0A8J2Z287</accession>
<dbReference type="AlphaFoldDB" id="A0A8J2Z287"/>
<comment type="caution">
    <text evidence="1">The sequence shown here is derived from an EMBL/GenBank/DDBJ whole genome shotgun (WGS) entry which is preliminary data.</text>
</comment>
<dbReference type="Proteomes" id="UP000636949">
    <property type="component" value="Unassembled WGS sequence"/>
</dbReference>
<dbReference type="EMBL" id="BMJS01000001">
    <property type="protein sequence ID" value="GGF88884.1"/>
    <property type="molecule type" value="Genomic_DNA"/>
</dbReference>
<evidence type="ECO:0000313" key="1">
    <source>
        <dbReference type="EMBL" id="GGF88884.1"/>
    </source>
</evidence>
<reference evidence="1" key="1">
    <citation type="journal article" date="2014" name="Int. J. Syst. Evol. Microbiol.">
        <title>Complete genome sequence of Corynebacterium casei LMG S-19264T (=DSM 44701T), isolated from a smear-ripened cheese.</title>
        <authorList>
            <consortium name="US DOE Joint Genome Institute (JGI-PGF)"/>
            <person name="Walter F."/>
            <person name="Albersmeier A."/>
            <person name="Kalinowski J."/>
            <person name="Ruckert C."/>
        </authorList>
    </citation>
    <scope>NUCLEOTIDE SEQUENCE</scope>
    <source>
        <strain evidence="1">CGMCC 1.15758</strain>
    </source>
</reference>
<organism evidence="1 2">
    <name type="scientific">Cysteiniphilum litorale</name>
    <dbReference type="NCBI Taxonomy" id="2056700"/>
    <lineage>
        <taxon>Bacteria</taxon>
        <taxon>Pseudomonadati</taxon>
        <taxon>Pseudomonadota</taxon>
        <taxon>Gammaproteobacteria</taxon>
        <taxon>Thiotrichales</taxon>
        <taxon>Fastidiosibacteraceae</taxon>
        <taxon>Cysteiniphilum</taxon>
    </lineage>
</organism>
<sequence length="245" mass="28375">MIKYLFVFILLTNSLISYGVTVQPLNLTPVKQERIGKPGLYKFDLSDISLEGKYALSINGKNYPFSFPEALTDAHSMPLFLPVVETGDDHQYNISVYGINIRSGIIPVITKRRTVSTKNHYQITKLHLSRINDSQQAGAKEIFTDYLLQLQIRINHNDYWIDPRDKDFGWLYQQVFYNFHKNSNQRLLITNLVCSPAIVIDYADETSGRVIRIYNKVEENFKLQAFIETHVGYRNKSKFIESNIV</sequence>
<proteinExistence type="predicted"/>
<gene>
    <name evidence="1" type="ORF">GCM10010995_02680</name>
</gene>
<keyword evidence="2" id="KW-1185">Reference proteome</keyword>
<reference evidence="1" key="2">
    <citation type="submission" date="2020-09" db="EMBL/GenBank/DDBJ databases">
        <authorList>
            <person name="Sun Q."/>
            <person name="Zhou Y."/>
        </authorList>
    </citation>
    <scope>NUCLEOTIDE SEQUENCE</scope>
    <source>
        <strain evidence="1">CGMCC 1.15758</strain>
    </source>
</reference>
<evidence type="ECO:0000313" key="2">
    <source>
        <dbReference type="Proteomes" id="UP000636949"/>
    </source>
</evidence>
<protein>
    <submittedName>
        <fullName evidence="1">Uncharacterized protein</fullName>
    </submittedName>
</protein>
<name>A0A8J2Z287_9GAMM</name>
<dbReference type="RefSeq" id="WP_117001134.1">
    <property type="nucleotide sequence ID" value="NZ_BMJS01000001.1"/>
</dbReference>